<feature type="transmembrane region" description="Helical" evidence="7">
    <location>
        <begin position="175"/>
        <end position="192"/>
    </location>
</feature>
<feature type="transmembrane region" description="Helical" evidence="7">
    <location>
        <begin position="32"/>
        <end position="53"/>
    </location>
</feature>
<name>A0ABV6M929_9ACTN</name>
<keyword evidence="4 7" id="KW-1133">Transmembrane helix</keyword>
<dbReference type="CDD" id="cd06581">
    <property type="entry name" value="TM_PBP1_LivM_like"/>
    <property type="match status" value="1"/>
</dbReference>
<evidence type="ECO:0000313" key="9">
    <source>
        <dbReference type="Proteomes" id="UP001589867"/>
    </source>
</evidence>
<dbReference type="Pfam" id="PF02653">
    <property type="entry name" value="BPD_transp_2"/>
    <property type="match status" value="1"/>
</dbReference>
<feature type="compositionally biased region" description="Low complexity" evidence="6">
    <location>
        <begin position="283"/>
        <end position="295"/>
    </location>
</feature>
<feature type="transmembrane region" description="Helical" evidence="7">
    <location>
        <begin position="224"/>
        <end position="243"/>
    </location>
</feature>
<feature type="compositionally biased region" description="Basic and acidic residues" evidence="6">
    <location>
        <begin position="306"/>
        <end position="321"/>
    </location>
</feature>
<evidence type="ECO:0000256" key="2">
    <source>
        <dbReference type="ARBA" id="ARBA00022475"/>
    </source>
</evidence>
<feature type="region of interest" description="Disordered" evidence="6">
    <location>
        <begin position="283"/>
        <end position="321"/>
    </location>
</feature>
<evidence type="ECO:0000256" key="7">
    <source>
        <dbReference type="SAM" id="Phobius"/>
    </source>
</evidence>
<dbReference type="InterPro" id="IPR001851">
    <property type="entry name" value="ABC_transp_permease"/>
</dbReference>
<feature type="transmembrane region" description="Helical" evidence="7">
    <location>
        <begin position="59"/>
        <end position="79"/>
    </location>
</feature>
<keyword evidence="3 7" id="KW-0812">Transmembrane</keyword>
<dbReference type="Proteomes" id="UP001589867">
    <property type="component" value="Unassembled WGS sequence"/>
</dbReference>
<evidence type="ECO:0000256" key="3">
    <source>
        <dbReference type="ARBA" id="ARBA00022692"/>
    </source>
</evidence>
<keyword evidence="9" id="KW-1185">Reference proteome</keyword>
<gene>
    <name evidence="8" type="ORF">ACFFIA_26485</name>
</gene>
<organism evidence="8 9">
    <name type="scientific">Phytohabitans kaempferiae</name>
    <dbReference type="NCBI Taxonomy" id="1620943"/>
    <lineage>
        <taxon>Bacteria</taxon>
        <taxon>Bacillati</taxon>
        <taxon>Actinomycetota</taxon>
        <taxon>Actinomycetes</taxon>
        <taxon>Micromonosporales</taxon>
        <taxon>Micromonosporaceae</taxon>
    </lineage>
</organism>
<sequence length="321" mass="33107">MTSWYFSHLTLIQGMLISIPLALSVQIALRSGVFSFASIGFYGVGAYGTGILTMRGWPVLPAMLLMILISGLVAYLMSAPLIRLRGLYLGMVTFAFDLILTVVATNGGSLTGGALGLLGVPLGVGTGGLLAAAVVAIILVSQLERRSVGRALVGIKASEELVMSVGVDLRRRKRTVFAISAALGALSGSLYVSTFSTVSPTSAGFTLIITTLTMAVIGGTSSWIGAVIGTIIITWLPSLAATIGEYQHLVYGVVLVLVVMYAPEGVLGALRWLWHKLAPKVGAGRPRGGAPALAGGPPGGPPPDRGTAEKAEPVPADRVKG</sequence>
<keyword evidence="5 7" id="KW-0472">Membrane</keyword>
<evidence type="ECO:0000256" key="4">
    <source>
        <dbReference type="ARBA" id="ARBA00022989"/>
    </source>
</evidence>
<keyword evidence="2" id="KW-1003">Cell membrane</keyword>
<evidence type="ECO:0000256" key="6">
    <source>
        <dbReference type="SAM" id="MobiDB-lite"/>
    </source>
</evidence>
<dbReference type="PANTHER" id="PTHR30482:SF20">
    <property type="entry name" value="HIGH-AFFINITY BRANCHED-CHAIN AMINO ACID TRANSPORT SYSTEM PERMEASE PROTEIN LIVM"/>
    <property type="match status" value="1"/>
</dbReference>
<feature type="transmembrane region" description="Helical" evidence="7">
    <location>
        <begin position="117"/>
        <end position="140"/>
    </location>
</feature>
<dbReference type="InterPro" id="IPR043428">
    <property type="entry name" value="LivM-like"/>
</dbReference>
<evidence type="ECO:0000313" key="8">
    <source>
        <dbReference type="EMBL" id="MFC0531195.1"/>
    </source>
</evidence>
<reference evidence="8 9" key="1">
    <citation type="submission" date="2024-09" db="EMBL/GenBank/DDBJ databases">
        <authorList>
            <person name="Sun Q."/>
            <person name="Mori K."/>
        </authorList>
    </citation>
    <scope>NUCLEOTIDE SEQUENCE [LARGE SCALE GENOMIC DNA]</scope>
    <source>
        <strain evidence="8 9">TBRC 3947</strain>
    </source>
</reference>
<evidence type="ECO:0000256" key="1">
    <source>
        <dbReference type="ARBA" id="ARBA00004651"/>
    </source>
</evidence>
<feature type="transmembrane region" description="Helical" evidence="7">
    <location>
        <begin position="249"/>
        <end position="270"/>
    </location>
</feature>
<feature type="transmembrane region" description="Helical" evidence="7">
    <location>
        <begin position="6"/>
        <end position="25"/>
    </location>
</feature>
<evidence type="ECO:0000256" key="5">
    <source>
        <dbReference type="ARBA" id="ARBA00023136"/>
    </source>
</evidence>
<comment type="subcellular location">
    <subcellularLocation>
        <location evidence="1">Cell membrane</location>
        <topology evidence="1">Multi-pass membrane protein</topology>
    </subcellularLocation>
</comment>
<proteinExistence type="predicted"/>
<dbReference type="RefSeq" id="WP_377255164.1">
    <property type="nucleotide sequence ID" value="NZ_JBHLUH010000056.1"/>
</dbReference>
<accession>A0ABV6M929</accession>
<comment type="caution">
    <text evidence="8">The sequence shown here is derived from an EMBL/GenBank/DDBJ whole genome shotgun (WGS) entry which is preliminary data.</text>
</comment>
<dbReference type="PANTHER" id="PTHR30482">
    <property type="entry name" value="HIGH-AFFINITY BRANCHED-CHAIN AMINO ACID TRANSPORT SYSTEM PERMEASE"/>
    <property type="match status" value="1"/>
</dbReference>
<protein>
    <submittedName>
        <fullName evidence="8">Branched-chain amino acid ABC transporter permease</fullName>
    </submittedName>
</protein>
<feature type="transmembrane region" description="Helical" evidence="7">
    <location>
        <begin position="86"/>
        <end position="105"/>
    </location>
</feature>
<dbReference type="EMBL" id="JBHLUH010000056">
    <property type="protein sequence ID" value="MFC0531195.1"/>
    <property type="molecule type" value="Genomic_DNA"/>
</dbReference>